<dbReference type="AlphaFoldDB" id="A0A284S5H5"/>
<dbReference type="EMBL" id="FUEG01000034">
    <property type="protein sequence ID" value="SJL16262.1"/>
    <property type="molecule type" value="Genomic_DNA"/>
</dbReference>
<feature type="region of interest" description="Disordered" evidence="1">
    <location>
        <begin position="193"/>
        <end position="221"/>
    </location>
</feature>
<accession>A0A284S5H5</accession>
<keyword evidence="3" id="KW-1185">Reference proteome</keyword>
<evidence type="ECO:0000313" key="3">
    <source>
        <dbReference type="Proteomes" id="UP000219338"/>
    </source>
</evidence>
<name>A0A284S5H5_ARMOS</name>
<evidence type="ECO:0000256" key="1">
    <source>
        <dbReference type="SAM" id="MobiDB-lite"/>
    </source>
</evidence>
<sequence>MHSDIPRTILLALNVSRMTSTPVLESQNRYAALSIKECTNNDIDVPLKGCTNASPARAEAKAVKPTGHEAESLSMLRNRGANCYASSLCRETQPAKASGDKSPTIVTPIDTASQPRRMDGTWEPGSGSPYVESLPDGALEKTARNPTTTPTSARAVTRPGMGINRQPSTDSEGMGQTGNSTFAVQAPPIMPPRGGPLMKGEDDPGIPPLNEQGRSSEGIPPRRALATGQEAASAQAVQRGHSVTMVEVPDQDNDTVFQIWLAKERTSAIAKKGNEPSSVPLMKPDPSRWFKPFEVDWTLRAVCEA</sequence>
<gene>
    <name evidence="2" type="ORF">ARMOST_19782</name>
</gene>
<reference evidence="3" key="1">
    <citation type="journal article" date="2017" name="Nat. Ecol. Evol.">
        <title>Genome expansion and lineage-specific genetic innovations in the forest pathogenic fungi Armillaria.</title>
        <authorList>
            <person name="Sipos G."/>
            <person name="Prasanna A.N."/>
            <person name="Walter M.C."/>
            <person name="O'Connor E."/>
            <person name="Balint B."/>
            <person name="Krizsan K."/>
            <person name="Kiss B."/>
            <person name="Hess J."/>
            <person name="Varga T."/>
            <person name="Slot J."/>
            <person name="Riley R."/>
            <person name="Boka B."/>
            <person name="Rigling D."/>
            <person name="Barry K."/>
            <person name="Lee J."/>
            <person name="Mihaltcheva S."/>
            <person name="LaButti K."/>
            <person name="Lipzen A."/>
            <person name="Waldron R."/>
            <person name="Moloney N.M."/>
            <person name="Sperisen C."/>
            <person name="Kredics L."/>
            <person name="Vagvoelgyi C."/>
            <person name="Patrignani A."/>
            <person name="Fitzpatrick D."/>
            <person name="Nagy I."/>
            <person name="Doyle S."/>
            <person name="Anderson J.B."/>
            <person name="Grigoriev I.V."/>
            <person name="Gueldener U."/>
            <person name="Muensterkoetter M."/>
            <person name="Nagy L.G."/>
        </authorList>
    </citation>
    <scope>NUCLEOTIDE SEQUENCE [LARGE SCALE GENOMIC DNA]</scope>
    <source>
        <strain evidence="3">C18/9</strain>
    </source>
</reference>
<protein>
    <submittedName>
        <fullName evidence="2">Uncharacterized protein</fullName>
    </submittedName>
</protein>
<dbReference type="Proteomes" id="UP000219338">
    <property type="component" value="Unassembled WGS sequence"/>
</dbReference>
<evidence type="ECO:0000313" key="2">
    <source>
        <dbReference type="EMBL" id="SJL16262.1"/>
    </source>
</evidence>
<feature type="region of interest" description="Disordered" evidence="1">
    <location>
        <begin position="94"/>
        <end position="175"/>
    </location>
</feature>
<organism evidence="2 3">
    <name type="scientific">Armillaria ostoyae</name>
    <name type="common">Armillaria root rot fungus</name>
    <dbReference type="NCBI Taxonomy" id="47428"/>
    <lineage>
        <taxon>Eukaryota</taxon>
        <taxon>Fungi</taxon>
        <taxon>Dikarya</taxon>
        <taxon>Basidiomycota</taxon>
        <taxon>Agaricomycotina</taxon>
        <taxon>Agaricomycetes</taxon>
        <taxon>Agaricomycetidae</taxon>
        <taxon>Agaricales</taxon>
        <taxon>Marasmiineae</taxon>
        <taxon>Physalacriaceae</taxon>
        <taxon>Armillaria</taxon>
    </lineage>
</organism>
<proteinExistence type="predicted"/>
<feature type="compositionally biased region" description="Polar residues" evidence="1">
    <location>
        <begin position="144"/>
        <end position="154"/>
    </location>
</feature>